<evidence type="ECO:0000313" key="1">
    <source>
        <dbReference type="EMBL" id="MFD2321768.1"/>
    </source>
</evidence>
<proteinExistence type="predicted"/>
<protein>
    <submittedName>
        <fullName evidence="1">Uncharacterized protein</fullName>
    </submittedName>
</protein>
<sequence length="110" mass="12237">MTKALTLTGDENVPAMPMTDAQVNHLRRLLAWMACEYMLDGDMQRGFILGATQCAKAGIGSPQRLGEVLQQKAEQINRVPAYVRQAHKMLTKALHDHEKRSGIVEFDGDT</sequence>
<dbReference type="Proteomes" id="UP001597287">
    <property type="component" value="Unassembled WGS sequence"/>
</dbReference>
<gene>
    <name evidence="1" type="ORF">ACFSPV_24100</name>
</gene>
<reference evidence="2" key="1">
    <citation type="journal article" date="2019" name="Int. J. Syst. Evol. Microbiol.">
        <title>The Global Catalogue of Microorganisms (GCM) 10K type strain sequencing project: providing services to taxonomists for standard genome sequencing and annotation.</title>
        <authorList>
            <consortium name="The Broad Institute Genomics Platform"/>
            <consortium name="The Broad Institute Genome Sequencing Center for Infectious Disease"/>
            <person name="Wu L."/>
            <person name="Ma J."/>
        </authorList>
    </citation>
    <scope>NUCLEOTIDE SEQUENCE [LARGE SCALE GENOMIC DNA]</scope>
    <source>
        <strain evidence="2">CCUG 62793</strain>
    </source>
</reference>
<accession>A0ABW5EV29</accession>
<dbReference type="RefSeq" id="WP_380104822.1">
    <property type="nucleotide sequence ID" value="NZ_JBHSIH010000001.1"/>
</dbReference>
<name>A0ABW5EV29_9BURK</name>
<organism evidence="1 2">
    <name type="scientific">Delftia deserti</name>
    <dbReference type="NCBI Taxonomy" id="1651218"/>
    <lineage>
        <taxon>Bacteria</taxon>
        <taxon>Pseudomonadati</taxon>
        <taxon>Pseudomonadota</taxon>
        <taxon>Betaproteobacteria</taxon>
        <taxon>Burkholderiales</taxon>
        <taxon>Comamonadaceae</taxon>
        <taxon>Delftia</taxon>
    </lineage>
</organism>
<evidence type="ECO:0000313" key="2">
    <source>
        <dbReference type="Proteomes" id="UP001597287"/>
    </source>
</evidence>
<keyword evidence="2" id="KW-1185">Reference proteome</keyword>
<dbReference type="EMBL" id="JBHUIG010000029">
    <property type="protein sequence ID" value="MFD2321768.1"/>
    <property type="molecule type" value="Genomic_DNA"/>
</dbReference>
<comment type="caution">
    <text evidence="1">The sequence shown here is derived from an EMBL/GenBank/DDBJ whole genome shotgun (WGS) entry which is preliminary data.</text>
</comment>